<evidence type="ECO:0000313" key="3">
    <source>
        <dbReference type="EMBL" id="KYK67693.1"/>
    </source>
</evidence>
<feature type="chain" id="PRO_5007581512" evidence="2">
    <location>
        <begin position="19"/>
        <end position="529"/>
    </location>
</feature>
<accession>A0A151HEB1</accession>
<feature type="compositionally biased region" description="Basic and acidic residues" evidence="1">
    <location>
        <begin position="399"/>
        <end position="420"/>
    </location>
</feature>
<sequence>MRLSVFLCLSRLFARDLCLRLTLGLACVTAGWPAELRHEAPLRSTVQSAFRLFSVHAEPYTPLVVILALPSTDPQTVSAAADLFNSFSPLPASVIQSAMAPYLRQAAARAGSPGAGDAGSFVISAAREESETGIASAREGLPAQAPPDAPAPSAGGACRDSSATSLTEGDRRGDREETEERREAPVSPPASAPPRTDEEIAAAVAVEMLAEESVALASEPSIAAATLWGMTQAAALNLSPIAAFHLEIPDFLLTVGGYQVPGFIGRLIERGLRCVIDMMGIRAIPLPPIPRIAAVPILATDAPHDASAVPPPSSEQASVSSSSSPSASSFLSALSSPSASLTSSSSSSAHSSSSYSSSSLASAPLSDLICSSVPCASSTSCRDQCIELQAAERLLLSPGEREESVERAGEVDGAAEKHAVSECASSEGDATAKKSEGGRGEKDRDCDISSTPQTRLHDEKVKSNSREELEGYQKTKADPGVSPEKPEETRFPEETKSNFSLQFSVSAPAEEDEGRQRQEEKKGVVSLSS</sequence>
<organism evidence="3 4">
    <name type="scientific">Toxoplasma gondii TgCatPRC2</name>
    <dbReference type="NCBI Taxonomy" id="1130821"/>
    <lineage>
        <taxon>Eukaryota</taxon>
        <taxon>Sar</taxon>
        <taxon>Alveolata</taxon>
        <taxon>Apicomplexa</taxon>
        <taxon>Conoidasida</taxon>
        <taxon>Coccidia</taxon>
        <taxon>Eucoccidiorida</taxon>
        <taxon>Eimeriorina</taxon>
        <taxon>Sarcocystidae</taxon>
        <taxon>Toxoplasma</taxon>
    </lineage>
</organism>
<keyword evidence="2" id="KW-0732">Signal</keyword>
<evidence type="ECO:0000256" key="2">
    <source>
        <dbReference type="SAM" id="SignalP"/>
    </source>
</evidence>
<name>A0A151HEB1_TOXGO</name>
<protein>
    <submittedName>
        <fullName evidence="3">Zinc finger, C3HC4 type (RING finger) domain-containing protein</fullName>
    </submittedName>
</protein>
<feature type="region of interest" description="Disordered" evidence="1">
    <location>
        <begin position="140"/>
        <end position="197"/>
    </location>
</feature>
<feature type="compositionally biased region" description="Basic and acidic residues" evidence="1">
    <location>
        <begin position="430"/>
        <end position="447"/>
    </location>
</feature>
<dbReference type="EMBL" id="AHZP02001324">
    <property type="protein sequence ID" value="KYK67693.1"/>
    <property type="molecule type" value="Genomic_DNA"/>
</dbReference>
<dbReference type="VEuPathDB" id="ToxoDB:TGPRC2_229440B"/>
<feature type="compositionally biased region" description="Basic and acidic residues" evidence="1">
    <location>
        <begin position="455"/>
        <end position="477"/>
    </location>
</feature>
<feature type="compositionally biased region" description="Basic and acidic residues" evidence="1">
    <location>
        <begin position="484"/>
        <end position="496"/>
    </location>
</feature>
<evidence type="ECO:0000256" key="1">
    <source>
        <dbReference type="SAM" id="MobiDB-lite"/>
    </source>
</evidence>
<evidence type="ECO:0000313" key="4">
    <source>
        <dbReference type="Proteomes" id="UP000075225"/>
    </source>
</evidence>
<gene>
    <name evidence="3" type="ORF">TGPRC2_229440B</name>
</gene>
<dbReference type="AlphaFoldDB" id="A0A151HEB1"/>
<reference evidence="4" key="1">
    <citation type="submission" date="2016-03" db="EMBL/GenBank/DDBJ databases">
        <authorList>
            <person name="Sibley D."/>
            <person name="Venepally P."/>
            <person name="Karamycheva S."/>
            <person name="Hadjithomas M."/>
            <person name="Khan A."/>
            <person name="Brunk B."/>
            <person name="Roos D."/>
            <person name="Caler E."/>
            <person name="Lorenzi H."/>
        </authorList>
    </citation>
    <scope>NUCLEOTIDE SEQUENCE [LARGE SCALE GENOMIC DNA]</scope>
    <source>
        <strain evidence="4">TgCatPRC2</strain>
    </source>
</reference>
<feature type="compositionally biased region" description="Basic and acidic residues" evidence="1">
    <location>
        <begin position="168"/>
        <end position="184"/>
    </location>
</feature>
<feature type="signal peptide" evidence="2">
    <location>
        <begin position="1"/>
        <end position="18"/>
    </location>
</feature>
<comment type="caution">
    <text evidence="3">The sequence shown here is derived from an EMBL/GenBank/DDBJ whole genome shotgun (WGS) entry which is preliminary data.</text>
</comment>
<dbReference type="Proteomes" id="UP000075225">
    <property type="component" value="Unassembled WGS sequence"/>
</dbReference>
<feature type="region of interest" description="Disordered" evidence="1">
    <location>
        <begin position="397"/>
        <end position="529"/>
    </location>
</feature>
<feature type="compositionally biased region" description="Basic and acidic residues" evidence="1">
    <location>
        <begin position="514"/>
        <end position="523"/>
    </location>
</feature>
<proteinExistence type="predicted"/>